<gene>
    <name evidence="2" type="ORF">PoMZ_09483</name>
</gene>
<evidence type="ECO:0000313" key="3">
    <source>
        <dbReference type="Proteomes" id="UP000294847"/>
    </source>
</evidence>
<dbReference type="Proteomes" id="UP000294847">
    <property type="component" value="Chromosome 1"/>
</dbReference>
<dbReference type="EMBL" id="CP034204">
    <property type="protein sequence ID" value="QBZ53792.1"/>
    <property type="molecule type" value="Genomic_DNA"/>
</dbReference>
<evidence type="ECO:0000256" key="1">
    <source>
        <dbReference type="SAM" id="MobiDB-lite"/>
    </source>
</evidence>
<sequence>MEPYQEPPTQEDTHDAAEIMAQTMGFSSFGAAARPSKRRRMGDAIQASLRLGPQASGANSTSVGIRPAQRVIPRPHTPAYAHVNLQEQGGDAGGATSDAAPVEGATAGAEVAGPASENMPADGPHGPPGRPYGQPWYVDYYDRKSNQNPWKKLEENLGLKPRASWPPP</sequence>
<evidence type="ECO:0000313" key="2">
    <source>
        <dbReference type="EMBL" id="QBZ53792.1"/>
    </source>
</evidence>
<feature type="region of interest" description="Disordered" evidence="1">
    <location>
        <begin position="26"/>
        <end position="68"/>
    </location>
</feature>
<dbReference type="OMA" id="NVNPWER"/>
<dbReference type="VEuPathDB" id="FungiDB:M_BR32_EuGene_00084221"/>
<reference evidence="2 3" key="1">
    <citation type="journal article" date="2019" name="Mol. Biol. Evol.">
        <title>Blast fungal genomes show frequent chromosomal changes, gene gains and losses, and effector gene turnover.</title>
        <authorList>
            <person name="Gomez Luciano L.B."/>
            <person name="Jason Tsai I."/>
            <person name="Chuma I."/>
            <person name="Tosa Y."/>
            <person name="Chen Y.H."/>
            <person name="Li J.Y."/>
            <person name="Li M.Y."/>
            <person name="Jade Lu M.Y."/>
            <person name="Nakayashiki H."/>
            <person name="Li W.H."/>
        </authorList>
    </citation>
    <scope>NUCLEOTIDE SEQUENCE [LARGE SCALE GENOMIC DNA]</scope>
    <source>
        <strain evidence="2">MZ5-1-6</strain>
    </source>
</reference>
<dbReference type="AlphaFoldDB" id="A0A4P7MXF2"/>
<protein>
    <submittedName>
        <fullName evidence="2">Uncharacterized protein</fullName>
    </submittedName>
</protein>
<proteinExistence type="predicted"/>
<name>A0A4P7MXF2_PYROR</name>
<feature type="region of interest" description="Disordered" evidence="1">
    <location>
        <begin position="84"/>
        <end position="136"/>
    </location>
</feature>
<feature type="compositionally biased region" description="Low complexity" evidence="1">
    <location>
        <begin position="94"/>
        <end position="115"/>
    </location>
</feature>
<organism evidence="2 3">
    <name type="scientific">Pyricularia oryzae</name>
    <name type="common">Rice blast fungus</name>
    <name type="synonym">Magnaporthe oryzae</name>
    <dbReference type="NCBI Taxonomy" id="318829"/>
    <lineage>
        <taxon>Eukaryota</taxon>
        <taxon>Fungi</taxon>
        <taxon>Dikarya</taxon>
        <taxon>Ascomycota</taxon>
        <taxon>Pezizomycotina</taxon>
        <taxon>Sordariomycetes</taxon>
        <taxon>Sordariomycetidae</taxon>
        <taxon>Magnaporthales</taxon>
        <taxon>Pyriculariaceae</taxon>
        <taxon>Pyricularia</taxon>
    </lineage>
</organism>
<accession>A0A4P7MXF2</accession>